<dbReference type="EMBL" id="CAJNDS010002836">
    <property type="protein sequence ID" value="CAE7614021.1"/>
    <property type="molecule type" value="Genomic_DNA"/>
</dbReference>
<organism evidence="5 6">
    <name type="scientific">Symbiodinium natans</name>
    <dbReference type="NCBI Taxonomy" id="878477"/>
    <lineage>
        <taxon>Eukaryota</taxon>
        <taxon>Sar</taxon>
        <taxon>Alveolata</taxon>
        <taxon>Dinophyceae</taxon>
        <taxon>Suessiales</taxon>
        <taxon>Symbiodiniaceae</taxon>
        <taxon>Symbiodinium</taxon>
    </lineage>
</organism>
<dbReference type="Pfam" id="PF00024">
    <property type="entry name" value="PAN_1"/>
    <property type="match status" value="1"/>
</dbReference>
<dbReference type="InterPro" id="IPR035992">
    <property type="entry name" value="Ricin_B-like_lectins"/>
</dbReference>
<accession>A0A812V8Q3</accession>
<protein>
    <submittedName>
        <fullName evidence="5">Nipblb protein</fullName>
    </submittedName>
</protein>
<evidence type="ECO:0000256" key="2">
    <source>
        <dbReference type="ARBA" id="ARBA00023157"/>
    </source>
</evidence>
<sequence length="965" mass="102967">MNAGKLLWEPMHRGYGAVVALGDFRGDMATELSDVVLEEVSGLKEAVVLTVGNYTCQVAAADDRSWLGVQGRAPWTAPSVSCLTQAFEASSLVKTTTSGATTLSVTTTAPGTCALESEVPCCPDGSCTDQCRGSECCPTPGGTRTCPSASTVKASTCDLGKRYDCTGKTGVAGACEFPNPPAIGYYWEPLCHFGKLGCFADGKNVECRFCGSGSFEEIPCLTTTTTSTTPATTTTTTTEGACAALGDVLQTCSDDGCTVLASGMLGRTCEQYCNSHQLLCVAAWEDLSDGCEVLTPLRCNQEYQGTPDLICQCAPKPPPSPIWIQYADGQCLMAKEYNRSGAAVNLHACFLPAVPAEQWLHHPSTGQLTNAEESLRCLHAAEKTTPGTLLVMWPCSDEEPAQNFTLDAVTGEIRTAGGLCLEVRPRPEVEWNEVVTAVCTTETNQMWHWGETQLATTTTTTGTTGWTETTWGRPSPSQSGLLERRSGGCAARSGERLVATDCDATSLAQYFAYNQTGLRLSVGDGACVQSEGGAAGTALSVQPCEPASEVQDFAYDQTAGLVWNPWGRCVEAAGTGSELSLAACDPQNLNQQWLFNGIATTTQTPVSVGFHIRLQSGICLAAKDGQSRSCLEMRSCTVGDDLQTWFYDETLEQFRNGLGKCLMAPHAGGIRQAKLSFTPVRGGENIACRGTDWRDNARDNYIPFLGVDALETCQGYCSERASCMGIEFNPKMRRCEVWTKAVQTGVIASNFTCYTASLEDPTLAIFEPVDGGSDRVCRGESPGDNQASYFKVTVAESKEDCQRQCSMATGYCTGFEYHKFGRCELWLKPVGASVSAKGYHCRALATVVMEDCNTSDFRQLWLFDQSNGVISSKEDGACLGAVGTGKTEGGRLRLLTCNAASSSQAWAAVSPQVEGALAQRRSELRPAQSGVAEEAPAIHGVAHLHTEPPQTQQGAAPHPHTTWTS</sequence>
<dbReference type="Gene3D" id="2.80.10.50">
    <property type="match status" value="4"/>
</dbReference>
<feature type="compositionally biased region" description="Low complexity" evidence="3">
    <location>
        <begin position="458"/>
        <end position="472"/>
    </location>
</feature>
<dbReference type="Pfam" id="PF00652">
    <property type="entry name" value="Ricin_B_lectin"/>
    <property type="match status" value="3"/>
</dbReference>
<keyword evidence="6" id="KW-1185">Reference proteome</keyword>
<dbReference type="Proteomes" id="UP000604046">
    <property type="component" value="Unassembled WGS sequence"/>
</dbReference>
<dbReference type="AlphaFoldDB" id="A0A812V8Q3"/>
<dbReference type="OrthoDB" id="431078at2759"/>
<gene>
    <name evidence="5" type="primary">nipblb</name>
    <name evidence="5" type="ORF">SNAT2548_LOCUS34910</name>
</gene>
<dbReference type="GO" id="GO:0030246">
    <property type="term" value="F:carbohydrate binding"/>
    <property type="evidence" value="ECO:0007669"/>
    <property type="project" value="UniProtKB-KW"/>
</dbReference>
<evidence type="ECO:0000313" key="5">
    <source>
        <dbReference type="EMBL" id="CAE7614021.1"/>
    </source>
</evidence>
<dbReference type="SUPFAM" id="SSF50370">
    <property type="entry name" value="Ricin B-like lectins"/>
    <property type="match status" value="3"/>
</dbReference>
<evidence type="ECO:0000256" key="3">
    <source>
        <dbReference type="SAM" id="MobiDB-lite"/>
    </source>
</evidence>
<dbReference type="GO" id="GO:0005794">
    <property type="term" value="C:Golgi apparatus"/>
    <property type="evidence" value="ECO:0007669"/>
    <property type="project" value="TreeGrafter"/>
</dbReference>
<reference evidence="5" key="1">
    <citation type="submission" date="2021-02" db="EMBL/GenBank/DDBJ databases">
        <authorList>
            <person name="Dougan E. K."/>
            <person name="Rhodes N."/>
            <person name="Thang M."/>
            <person name="Chan C."/>
        </authorList>
    </citation>
    <scope>NUCLEOTIDE SEQUENCE</scope>
</reference>
<evidence type="ECO:0000256" key="1">
    <source>
        <dbReference type="ARBA" id="ARBA00022734"/>
    </source>
</evidence>
<dbReference type="GO" id="GO:0006493">
    <property type="term" value="P:protein O-linked glycosylation"/>
    <property type="evidence" value="ECO:0007669"/>
    <property type="project" value="TreeGrafter"/>
</dbReference>
<dbReference type="InterPro" id="IPR003609">
    <property type="entry name" value="Pan_app"/>
</dbReference>
<dbReference type="PANTHER" id="PTHR11675">
    <property type="entry name" value="N-ACETYLGALACTOSAMINYLTRANSFERASE"/>
    <property type="match status" value="1"/>
</dbReference>
<evidence type="ECO:0000259" key="4">
    <source>
        <dbReference type="SMART" id="SM00458"/>
    </source>
</evidence>
<keyword evidence="2" id="KW-1015">Disulfide bond</keyword>
<dbReference type="PROSITE" id="PS50231">
    <property type="entry name" value="RICIN_B_LECTIN"/>
    <property type="match status" value="3"/>
</dbReference>
<feature type="region of interest" description="Disordered" evidence="3">
    <location>
        <begin position="458"/>
        <end position="484"/>
    </location>
</feature>
<keyword evidence="1" id="KW-0430">Lectin</keyword>
<name>A0A812V8Q3_9DINO</name>
<feature type="domain" description="Ricin B lectin" evidence="4">
    <location>
        <begin position="478"/>
        <end position="596"/>
    </location>
</feature>
<dbReference type="PANTHER" id="PTHR11675:SF126">
    <property type="entry name" value="RICIN B LECTIN DOMAIN-CONTAINING PROTEIN"/>
    <property type="match status" value="1"/>
</dbReference>
<dbReference type="GO" id="GO:0004653">
    <property type="term" value="F:polypeptide N-acetylgalactosaminyltransferase activity"/>
    <property type="evidence" value="ECO:0007669"/>
    <property type="project" value="TreeGrafter"/>
</dbReference>
<dbReference type="InterPro" id="IPR000772">
    <property type="entry name" value="Ricin_B_lectin"/>
</dbReference>
<feature type="domain" description="Ricin B lectin" evidence="4">
    <location>
        <begin position="320"/>
        <end position="450"/>
    </location>
</feature>
<comment type="caution">
    <text evidence="5">The sequence shown here is derived from an EMBL/GenBank/DDBJ whole genome shotgun (WGS) entry which is preliminary data.</text>
</comment>
<dbReference type="SMART" id="SM00458">
    <property type="entry name" value="RICIN"/>
    <property type="match status" value="2"/>
</dbReference>
<proteinExistence type="predicted"/>
<evidence type="ECO:0000313" key="6">
    <source>
        <dbReference type="Proteomes" id="UP000604046"/>
    </source>
</evidence>